<proteinExistence type="predicted"/>
<name>A0A3S5AR85_9PLAT</name>
<organism evidence="2 3">
    <name type="scientific">Protopolystoma xenopodis</name>
    <dbReference type="NCBI Taxonomy" id="117903"/>
    <lineage>
        <taxon>Eukaryota</taxon>
        <taxon>Metazoa</taxon>
        <taxon>Spiralia</taxon>
        <taxon>Lophotrochozoa</taxon>
        <taxon>Platyhelminthes</taxon>
        <taxon>Monogenea</taxon>
        <taxon>Polyopisthocotylea</taxon>
        <taxon>Polystomatidea</taxon>
        <taxon>Polystomatidae</taxon>
        <taxon>Protopolystoma</taxon>
    </lineage>
</organism>
<sequence>MALDWEPGSINENSIRKSALNRRSDFVGVGLAELSSSAPALIDLPICGKPFLCVTSETGNLHTRPMQAWRSEKTEKPQKCKLPTPSICNSELSRCKLPHRIHQTTSPWQPKHRTLASSQQLEQHPPPSPQQLKPQRAESTMVYLSSALNKRTSKHQDIVHQEPCPTRTSSASKTTLSMVCF</sequence>
<gene>
    <name evidence="2" type="ORF">PXEA_LOCUS19868</name>
</gene>
<protein>
    <submittedName>
        <fullName evidence="2">Uncharacterized protein</fullName>
    </submittedName>
</protein>
<accession>A0A3S5AR85</accession>
<dbReference type="Proteomes" id="UP000784294">
    <property type="component" value="Unassembled WGS sequence"/>
</dbReference>
<dbReference type="AlphaFoldDB" id="A0A3S5AR85"/>
<comment type="caution">
    <text evidence="2">The sequence shown here is derived from an EMBL/GenBank/DDBJ whole genome shotgun (WGS) entry which is preliminary data.</text>
</comment>
<evidence type="ECO:0000256" key="1">
    <source>
        <dbReference type="SAM" id="MobiDB-lite"/>
    </source>
</evidence>
<feature type="region of interest" description="Disordered" evidence="1">
    <location>
        <begin position="101"/>
        <end position="139"/>
    </location>
</feature>
<evidence type="ECO:0000313" key="3">
    <source>
        <dbReference type="Proteomes" id="UP000784294"/>
    </source>
</evidence>
<evidence type="ECO:0000313" key="2">
    <source>
        <dbReference type="EMBL" id="VEL26428.1"/>
    </source>
</evidence>
<dbReference type="EMBL" id="CAAALY010080159">
    <property type="protein sequence ID" value="VEL26428.1"/>
    <property type="molecule type" value="Genomic_DNA"/>
</dbReference>
<reference evidence="2" key="1">
    <citation type="submission" date="2018-11" db="EMBL/GenBank/DDBJ databases">
        <authorList>
            <consortium name="Pathogen Informatics"/>
        </authorList>
    </citation>
    <scope>NUCLEOTIDE SEQUENCE</scope>
</reference>
<keyword evidence="3" id="KW-1185">Reference proteome</keyword>